<gene>
    <name evidence="2" type="ORF">KO508_09175</name>
</gene>
<feature type="domain" description="Amidohydrolase 3" evidence="1">
    <location>
        <begin position="51"/>
        <end position="256"/>
    </location>
</feature>
<proteinExistence type="predicted"/>
<name>A0ABS6A7S8_9GAMM</name>
<dbReference type="RefSeq" id="WP_216008025.1">
    <property type="nucleotide sequence ID" value="NZ_JAHKPV010000017.1"/>
</dbReference>
<organism evidence="2 3">
    <name type="scientific">Marinobacter salexigens</name>
    <dbReference type="NCBI Taxonomy" id="1925763"/>
    <lineage>
        <taxon>Bacteria</taxon>
        <taxon>Pseudomonadati</taxon>
        <taxon>Pseudomonadota</taxon>
        <taxon>Gammaproteobacteria</taxon>
        <taxon>Pseudomonadales</taxon>
        <taxon>Marinobacteraceae</taxon>
        <taxon>Marinobacter</taxon>
    </lineage>
</organism>
<accession>A0ABS6A7S8</accession>
<dbReference type="CDD" id="cd01297">
    <property type="entry name" value="D-aminoacylase"/>
    <property type="match status" value="1"/>
</dbReference>
<dbReference type="Pfam" id="PF07969">
    <property type="entry name" value="Amidohydro_3"/>
    <property type="match status" value="2"/>
</dbReference>
<sequence>MFEYDDFDIIIINGRLIDGSGRPEFLADLGIKDDRIVKIGDLEGASAKYHIDATGKVVAPGFIDVHTHDDASLILRPDMTPKLSQGVTTVICGNCGISGAPYSSKGNPPGLLRLVFKSDAFVAESMEAFIAKVEGAKPTINSAFLVGHTTLRMEVMGDDDLNRTATDEEIILMRSKLKECMEQGAIGLSTGLFYEPAFKASTEEVIGVAKVLKEFGGIYATHMRDEADKVIESVEETLEIGRQIDAHVIISHHKCQGKRNFGKSTKTLELIREAKANQSLALDVYPYDACSTVLEESMVKNAVRTLISWSDPHPEFTATYLDDVAEKLGCNEQEAIEKLQPAGAIYFMMDEGDVKQIMASPDAMIGSDGLPEDKHPHPRLWGTFPRVLGRYVREQKLMTLEEGVHRMTGLSAQQFGLVERGRLKEGMFADVTVFDPDKIIDTSTFEKPISKANGIDLVIVNGQVVWQNGQCTGSRPGKVLKRPHVN</sequence>
<evidence type="ECO:0000313" key="2">
    <source>
        <dbReference type="EMBL" id="MBU2874176.1"/>
    </source>
</evidence>
<keyword evidence="3" id="KW-1185">Reference proteome</keyword>
<dbReference type="PANTHER" id="PTHR11647">
    <property type="entry name" value="HYDRANTOINASE/DIHYDROPYRIMIDINASE FAMILY MEMBER"/>
    <property type="match status" value="1"/>
</dbReference>
<dbReference type="InterPro" id="IPR013108">
    <property type="entry name" value="Amidohydro_3"/>
</dbReference>
<dbReference type="InterPro" id="IPR050378">
    <property type="entry name" value="Metallo-dep_Hydrolases_sf"/>
</dbReference>
<comment type="caution">
    <text evidence="2">The sequence shown here is derived from an EMBL/GenBank/DDBJ whole genome shotgun (WGS) entry which is preliminary data.</text>
</comment>
<dbReference type="PANTHER" id="PTHR11647:SF1">
    <property type="entry name" value="COLLAPSIN RESPONSE MEDIATOR PROTEIN"/>
    <property type="match status" value="1"/>
</dbReference>
<evidence type="ECO:0000313" key="3">
    <source>
        <dbReference type="Proteomes" id="UP000753376"/>
    </source>
</evidence>
<dbReference type="Proteomes" id="UP000753376">
    <property type="component" value="Unassembled WGS sequence"/>
</dbReference>
<feature type="domain" description="Amidohydrolase 3" evidence="1">
    <location>
        <begin position="332"/>
        <end position="465"/>
    </location>
</feature>
<protein>
    <submittedName>
        <fullName evidence="2">D-aminoacylase</fullName>
    </submittedName>
</protein>
<evidence type="ECO:0000259" key="1">
    <source>
        <dbReference type="Pfam" id="PF07969"/>
    </source>
</evidence>
<dbReference type="EMBL" id="JAHKPV010000017">
    <property type="protein sequence ID" value="MBU2874176.1"/>
    <property type="molecule type" value="Genomic_DNA"/>
</dbReference>
<reference evidence="2 3" key="1">
    <citation type="submission" date="2021-05" db="EMBL/GenBank/DDBJ databases">
        <title>Draft genomes of bacteria isolated from model marine particles.</title>
        <authorList>
            <person name="Datta M.S."/>
            <person name="Schwartzman J.A."/>
            <person name="Enke T.N."/>
            <person name="Saavedra J."/>
            <person name="Cermak N."/>
            <person name="Cordero O.X."/>
        </authorList>
    </citation>
    <scope>NUCLEOTIDE SEQUENCE [LARGE SCALE GENOMIC DNA]</scope>
    <source>
        <strain evidence="2 3">D2M19</strain>
    </source>
</reference>